<reference evidence="4 5" key="1">
    <citation type="journal article" date="2017" name="Sci. Rep.">
        <title>Revealing the Saline Adaptation Strategies of the Halophilic Bacterium Halomonas beimenensis through High-throughput Omics and Transposon Mutagenesis Approaches.</title>
        <authorList>
            <person name="Chen Y.H."/>
            <person name="Lin S.S."/>
            <person name="Shyu Y.T."/>
        </authorList>
    </citation>
    <scope>NUCLEOTIDE SEQUENCE [LARGE SCALE GENOMIC DNA]</scope>
    <source>
        <strain evidence="4 5">NTU-111</strain>
    </source>
</reference>
<sequence>MIHFHYETAGSKLSSVYSEPEQFMSVDTSVNANDASLDGLIDLARYPLNDLDGEAGRALIDQCRRQLEDDGCVVLKNFVPEQALERLERETERLSPEAHYNQTETNPYNSDADPSKPASHPLNRFDDRTNGFVAGDRIGNDTIIRQVYRNADFQRFIATVVGMEEIHQYADPLADLVVNVLREGCQHPWHYDTNEFIVTMMTRQSHGGGRFEYAPGIRSPEGENFEEVEKVIDGDRSRLKSLDLQPGDLQIFFGRYSLHRVTPVEGDKERHTVIFAYAKEPGFIGRPERAQRIFGRMAPVHEQLLKDGMERSDSLVD</sequence>
<dbReference type="Proteomes" id="UP000219993">
    <property type="component" value="Chromosome"/>
</dbReference>
<dbReference type="GO" id="GO:0046872">
    <property type="term" value="F:metal ion binding"/>
    <property type="evidence" value="ECO:0007669"/>
    <property type="project" value="UniProtKB-KW"/>
</dbReference>
<evidence type="ECO:0000256" key="2">
    <source>
        <dbReference type="SAM" id="MobiDB-lite"/>
    </source>
</evidence>
<dbReference type="SUPFAM" id="SSF51197">
    <property type="entry name" value="Clavaminate synthase-like"/>
    <property type="match status" value="1"/>
</dbReference>
<dbReference type="InterPro" id="IPR005123">
    <property type="entry name" value="Oxoglu/Fe-dep_dioxygenase_dom"/>
</dbReference>
<evidence type="ECO:0000313" key="4">
    <source>
        <dbReference type="EMBL" id="ATJ81916.1"/>
    </source>
</evidence>
<name>A0A291P4V5_9GAMM</name>
<dbReference type="AlphaFoldDB" id="A0A291P4V5"/>
<gene>
    <name evidence="4" type="ORF">BEI_0929</name>
</gene>
<dbReference type="InterPro" id="IPR056470">
    <property type="entry name" value="BesD/HalB-like"/>
</dbReference>
<accession>A0A291P4V5</accession>
<keyword evidence="5" id="KW-1185">Reference proteome</keyword>
<keyword evidence="1" id="KW-0479">Metal-binding</keyword>
<dbReference type="GO" id="GO:0016491">
    <property type="term" value="F:oxidoreductase activity"/>
    <property type="evidence" value="ECO:0007669"/>
    <property type="project" value="UniProtKB-KW"/>
</dbReference>
<dbReference type="PROSITE" id="PS51471">
    <property type="entry name" value="FE2OG_OXY"/>
    <property type="match status" value="1"/>
</dbReference>
<feature type="compositionally biased region" description="Polar residues" evidence="2">
    <location>
        <begin position="100"/>
        <end position="109"/>
    </location>
</feature>
<feature type="domain" description="Fe2OG dioxygenase" evidence="3">
    <location>
        <begin position="159"/>
        <end position="281"/>
    </location>
</feature>
<dbReference type="Gene3D" id="2.60.120.620">
    <property type="entry name" value="q2cbj1_9rhob like domain"/>
    <property type="match status" value="1"/>
</dbReference>
<evidence type="ECO:0000313" key="5">
    <source>
        <dbReference type="Proteomes" id="UP000219993"/>
    </source>
</evidence>
<protein>
    <recommendedName>
        <fullName evidence="3">Fe2OG dioxygenase domain-containing protein</fullName>
    </recommendedName>
</protein>
<dbReference type="KEGG" id="hbe:BEI_0929"/>
<evidence type="ECO:0000259" key="3">
    <source>
        <dbReference type="PROSITE" id="PS51471"/>
    </source>
</evidence>
<evidence type="ECO:0000256" key="1">
    <source>
        <dbReference type="RuleBase" id="RU003682"/>
    </source>
</evidence>
<feature type="region of interest" description="Disordered" evidence="2">
    <location>
        <begin position="88"/>
        <end position="126"/>
    </location>
</feature>
<proteinExistence type="inferred from homology"/>
<keyword evidence="1" id="KW-0560">Oxidoreductase</keyword>
<comment type="similarity">
    <text evidence="1">Belongs to the iron/ascorbate-dependent oxidoreductase family.</text>
</comment>
<dbReference type="Pfam" id="PF23169">
    <property type="entry name" value="HalD"/>
    <property type="match status" value="1"/>
</dbReference>
<keyword evidence="1" id="KW-0408">Iron</keyword>
<dbReference type="EMBL" id="CP021435">
    <property type="protein sequence ID" value="ATJ81916.1"/>
    <property type="molecule type" value="Genomic_DNA"/>
</dbReference>
<organism evidence="4 5">
    <name type="scientific">Halomonas beimenensis</name>
    <dbReference type="NCBI Taxonomy" id="475662"/>
    <lineage>
        <taxon>Bacteria</taxon>
        <taxon>Pseudomonadati</taxon>
        <taxon>Pseudomonadota</taxon>
        <taxon>Gammaproteobacteria</taxon>
        <taxon>Oceanospirillales</taxon>
        <taxon>Halomonadaceae</taxon>
        <taxon>Halomonas</taxon>
    </lineage>
</organism>